<feature type="transmembrane region" description="Helical" evidence="7">
    <location>
        <begin position="156"/>
        <end position="179"/>
    </location>
</feature>
<dbReference type="InterPro" id="IPR020846">
    <property type="entry name" value="MFS_dom"/>
</dbReference>
<feature type="transmembrane region" description="Helical" evidence="7">
    <location>
        <begin position="458"/>
        <end position="479"/>
    </location>
</feature>
<dbReference type="InterPro" id="IPR036259">
    <property type="entry name" value="MFS_trans_sf"/>
</dbReference>
<dbReference type="EMBL" id="JAFNEN010000449">
    <property type="protein sequence ID" value="KAG8182754.1"/>
    <property type="molecule type" value="Genomic_DNA"/>
</dbReference>
<name>A0AAV6UG63_9ARAC</name>
<protein>
    <recommendedName>
        <fullName evidence="8">Major facilitator superfamily (MFS) profile domain-containing protein</fullName>
    </recommendedName>
</protein>
<dbReference type="GO" id="GO:0016020">
    <property type="term" value="C:membrane"/>
    <property type="evidence" value="ECO:0007669"/>
    <property type="project" value="UniProtKB-SubCell"/>
</dbReference>
<accession>A0AAV6UG63</accession>
<dbReference type="InterPro" id="IPR011701">
    <property type="entry name" value="MFS"/>
</dbReference>
<feature type="transmembrane region" description="Helical" evidence="7">
    <location>
        <begin position="282"/>
        <end position="307"/>
    </location>
</feature>
<keyword evidence="3 7" id="KW-0812">Transmembrane</keyword>
<keyword evidence="2" id="KW-0813">Transport</keyword>
<comment type="subcellular location">
    <subcellularLocation>
        <location evidence="1">Membrane</location>
        <topology evidence="1">Multi-pass membrane protein</topology>
    </subcellularLocation>
</comment>
<dbReference type="AlphaFoldDB" id="A0AAV6UG63"/>
<dbReference type="Proteomes" id="UP000827092">
    <property type="component" value="Unassembled WGS sequence"/>
</dbReference>
<feature type="transmembrane region" description="Helical" evidence="7">
    <location>
        <begin position="419"/>
        <end position="438"/>
    </location>
</feature>
<feature type="transmembrane region" description="Helical" evidence="7">
    <location>
        <begin position="226"/>
        <end position="246"/>
    </location>
</feature>
<organism evidence="9 10">
    <name type="scientific">Oedothorax gibbosus</name>
    <dbReference type="NCBI Taxonomy" id="931172"/>
    <lineage>
        <taxon>Eukaryota</taxon>
        <taxon>Metazoa</taxon>
        <taxon>Ecdysozoa</taxon>
        <taxon>Arthropoda</taxon>
        <taxon>Chelicerata</taxon>
        <taxon>Arachnida</taxon>
        <taxon>Araneae</taxon>
        <taxon>Araneomorphae</taxon>
        <taxon>Entelegynae</taxon>
        <taxon>Araneoidea</taxon>
        <taxon>Linyphiidae</taxon>
        <taxon>Erigoninae</taxon>
        <taxon>Oedothorax</taxon>
    </lineage>
</organism>
<dbReference type="InterPro" id="IPR050382">
    <property type="entry name" value="MFS_Na/Anion_cotransporter"/>
</dbReference>
<evidence type="ECO:0000256" key="1">
    <source>
        <dbReference type="ARBA" id="ARBA00004141"/>
    </source>
</evidence>
<evidence type="ECO:0000256" key="4">
    <source>
        <dbReference type="ARBA" id="ARBA00022847"/>
    </source>
</evidence>
<evidence type="ECO:0000256" key="7">
    <source>
        <dbReference type="SAM" id="Phobius"/>
    </source>
</evidence>
<dbReference type="FunFam" id="1.20.1250.20:FF:000003">
    <property type="entry name" value="Solute carrier family 17 member 3"/>
    <property type="match status" value="1"/>
</dbReference>
<dbReference type="PANTHER" id="PTHR11662">
    <property type="entry name" value="SOLUTE CARRIER FAMILY 17"/>
    <property type="match status" value="1"/>
</dbReference>
<feature type="transmembrane region" description="Helical" evidence="7">
    <location>
        <begin position="389"/>
        <end position="412"/>
    </location>
</feature>
<feature type="transmembrane region" description="Helical" evidence="7">
    <location>
        <begin position="131"/>
        <end position="150"/>
    </location>
</feature>
<dbReference type="Pfam" id="PF07690">
    <property type="entry name" value="MFS_1"/>
    <property type="match status" value="1"/>
</dbReference>
<reference evidence="9 10" key="1">
    <citation type="journal article" date="2022" name="Nat. Ecol. Evol.">
        <title>A masculinizing supergene underlies an exaggerated male reproductive morph in a spider.</title>
        <authorList>
            <person name="Hendrickx F."/>
            <person name="De Corte Z."/>
            <person name="Sonet G."/>
            <person name="Van Belleghem S.M."/>
            <person name="Kostlbacher S."/>
            <person name="Vangestel C."/>
        </authorList>
    </citation>
    <scope>NUCLEOTIDE SEQUENCE [LARGE SCALE GENOMIC DNA]</scope>
    <source>
        <strain evidence="9">W744_W776</strain>
    </source>
</reference>
<dbReference type="Gene3D" id="1.20.1250.20">
    <property type="entry name" value="MFS general substrate transporter like domains"/>
    <property type="match status" value="2"/>
</dbReference>
<evidence type="ECO:0000256" key="2">
    <source>
        <dbReference type="ARBA" id="ARBA00022448"/>
    </source>
</evidence>
<comment type="caution">
    <text evidence="9">The sequence shown here is derived from an EMBL/GenBank/DDBJ whole genome shotgun (WGS) entry which is preliminary data.</text>
</comment>
<sequence>MEDNKASQTMENVSQEQIVKNRNFFQCRYFVALMGFFTFAIFNVQVISTSVSIVAMVNNSKIKSLTNSTTNDKVSCVMNIGNTTKDLQHESKGEFDWDPQIQGYVLGAANLGFVITHMPGGLLAEMAGAKITLLSGILIASVAHVVSPFAAWAGSYYMIAVLLLRGLGHGVLPPSNFVLAANWIPRHERGMVMTFICSGICVGAIVGGMASGALCASDFLAGWPSVYYIFGSLGILLSLCYALFVYNSPSQHPRITDSERMYIIENQETDLSKKRPFTPWRAILTSVPFYAMVAGVFGNFWAAGHFLSVHPTFLGTILHFSIQENGLFSSVPFALQTVFTLLSSWMSDWLIRNDIVGLSKVRKGFNMLGCLGYSLSVFGIFMVGCDKMLSTVFSILAIGCGGFGNAGVMINAMDLSPTFIGSLVGLGSIGSTSALYIVPVVVGHLTKNEQTLEQWNKMFFISIAVVMTSGIIFCVFGSAEVQPWNFPPEENNKKKTNENGVMHKVYAYENPNYVPYFTTHL</sequence>
<evidence type="ECO:0000259" key="8">
    <source>
        <dbReference type="PROSITE" id="PS50850"/>
    </source>
</evidence>
<dbReference type="PROSITE" id="PS50850">
    <property type="entry name" value="MFS"/>
    <property type="match status" value="1"/>
</dbReference>
<keyword evidence="6 7" id="KW-0472">Membrane</keyword>
<evidence type="ECO:0000313" key="10">
    <source>
        <dbReference type="Proteomes" id="UP000827092"/>
    </source>
</evidence>
<evidence type="ECO:0000256" key="5">
    <source>
        <dbReference type="ARBA" id="ARBA00022989"/>
    </source>
</evidence>
<dbReference type="GO" id="GO:0015293">
    <property type="term" value="F:symporter activity"/>
    <property type="evidence" value="ECO:0007669"/>
    <property type="project" value="UniProtKB-KW"/>
</dbReference>
<keyword evidence="4" id="KW-0769">Symport</keyword>
<feature type="transmembrane region" description="Helical" evidence="7">
    <location>
        <begin position="101"/>
        <end position="124"/>
    </location>
</feature>
<feature type="domain" description="Major facilitator superfamily (MFS) profile" evidence="8">
    <location>
        <begin position="28"/>
        <end position="482"/>
    </location>
</feature>
<dbReference type="GO" id="GO:0006820">
    <property type="term" value="P:monoatomic anion transport"/>
    <property type="evidence" value="ECO:0007669"/>
    <property type="project" value="TreeGrafter"/>
</dbReference>
<keyword evidence="5 7" id="KW-1133">Transmembrane helix</keyword>
<dbReference type="SUPFAM" id="SSF103473">
    <property type="entry name" value="MFS general substrate transporter"/>
    <property type="match status" value="1"/>
</dbReference>
<evidence type="ECO:0000256" key="6">
    <source>
        <dbReference type="ARBA" id="ARBA00023136"/>
    </source>
</evidence>
<evidence type="ECO:0000256" key="3">
    <source>
        <dbReference type="ARBA" id="ARBA00022692"/>
    </source>
</evidence>
<evidence type="ECO:0000313" key="9">
    <source>
        <dbReference type="EMBL" id="KAG8182754.1"/>
    </source>
</evidence>
<feature type="transmembrane region" description="Helical" evidence="7">
    <location>
        <begin position="365"/>
        <end position="383"/>
    </location>
</feature>
<feature type="transmembrane region" description="Helical" evidence="7">
    <location>
        <begin position="29"/>
        <end position="57"/>
    </location>
</feature>
<dbReference type="PANTHER" id="PTHR11662:SF399">
    <property type="entry name" value="FI19708P1-RELATED"/>
    <property type="match status" value="1"/>
</dbReference>
<feature type="transmembrane region" description="Helical" evidence="7">
    <location>
        <begin position="191"/>
        <end position="214"/>
    </location>
</feature>
<dbReference type="FunFam" id="1.20.1250.20:FF:000423">
    <property type="entry name" value="Putative inorganic phosphate cotransporter-like Protein"/>
    <property type="match status" value="1"/>
</dbReference>
<gene>
    <name evidence="9" type="ORF">JTE90_023393</name>
</gene>
<keyword evidence="10" id="KW-1185">Reference proteome</keyword>
<proteinExistence type="predicted"/>